<dbReference type="EMBL" id="BX569689">
    <property type="protein sequence ID" value="CAE06587.1"/>
    <property type="molecule type" value="Genomic_DNA"/>
</dbReference>
<protein>
    <recommendedName>
        <fullName evidence="3">DUF2191 domain-containing protein</fullName>
    </recommendedName>
</protein>
<dbReference type="GO" id="GO:0006355">
    <property type="term" value="P:regulation of DNA-templated transcription"/>
    <property type="evidence" value="ECO:0007669"/>
    <property type="project" value="InterPro"/>
</dbReference>
<proteinExistence type="predicted"/>
<dbReference type="Proteomes" id="UP000001422">
    <property type="component" value="Chromosome"/>
</dbReference>
<name>Q7UA28_PARMW</name>
<accession>Q7UA28</accession>
<dbReference type="HOGENOM" id="CLU_2371724_0_0_3"/>
<evidence type="ECO:0000313" key="1">
    <source>
        <dbReference type="EMBL" id="CAE06587.1"/>
    </source>
</evidence>
<dbReference type="SUPFAM" id="SSF47598">
    <property type="entry name" value="Ribbon-helix-helix"/>
    <property type="match status" value="1"/>
</dbReference>
<evidence type="ECO:0000313" key="2">
    <source>
        <dbReference type="Proteomes" id="UP000001422"/>
    </source>
</evidence>
<dbReference type="InterPro" id="IPR010985">
    <property type="entry name" value="Ribbon_hlx_hlx"/>
</dbReference>
<dbReference type="eggNOG" id="ENOG50308TE">
    <property type="taxonomic scope" value="Bacteria"/>
</dbReference>
<sequence length="102" mass="11205">MKTTIDLPDALIQQAKQRALQQKRTLKDLIADYIRQGLKGTSLSAMPAASSLVETDATGLPLIRSTSAPTVHTVPNALQLEQDLLQTHELTDHHTWDDGHPD</sequence>
<reference evidence="1 2" key="1">
    <citation type="journal article" date="2003" name="Nature">
        <title>The genome of a motile marine Synechococcus.</title>
        <authorList>
            <person name="Palenik B."/>
            <person name="Brahamsha B."/>
            <person name="Larimer F."/>
            <person name="Land M."/>
            <person name="Hauser L."/>
            <person name="Chain P."/>
            <person name="Lamerdin J."/>
            <person name="Regala W."/>
            <person name="Allen E.A."/>
            <person name="McCarren J."/>
            <person name="Paulsen I."/>
            <person name="Dufresne A."/>
            <person name="Partensky F."/>
            <person name="Webb E."/>
            <person name="Waterbury J."/>
        </authorList>
    </citation>
    <scope>NUCLEOTIDE SEQUENCE [LARGE SCALE GENOMIC DNA]</scope>
    <source>
        <strain evidence="1 2">WH8102</strain>
    </source>
</reference>
<dbReference type="STRING" id="84588.SYNW0072"/>
<keyword evidence="2" id="KW-1185">Reference proteome</keyword>
<evidence type="ECO:0008006" key="3">
    <source>
        <dbReference type="Google" id="ProtNLM"/>
    </source>
</evidence>
<dbReference type="AlphaFoldDB" id="Q7UA28"/>
<dbReference type="KEGG" id="syw:SYNW0072"/>
<organism evidence="1 2">
    <name type="scientific">Parasynechococcus marenigrum (strain WH8102)</name>
    <dbReference type="NCBI Taxonomy" id="84588"/>
    <lineage>
        <taxon>Bacteria</taxon>
        <taxon>Bacillati</taxon>
        <taxon>Cyanobacteriota</taxon>
        <taxon>Cyanophyceae</taxon>
        <taxon>Synechococcales</taxon>
        <taxon>Prochlorococcaceae</taxon>
        <taxon>Parasynechococcus</taxon>
        <taxon>Parasynechococcus marenigrum</taxon>
    </lineage>
</organism>
<dbReference type="RefSeq" id="WP_011126950.1">
    <property type="nucleotide sequence ID" value="NC_005070.1"/>
</dbReference>
<gene>
    <name evidence="1" type="ordered locus">SYNW0072</name>
</gene>